<name>A0A8H3TTQ2_9TREE</name>
<gene>
    <name evidence="2" type="ORF">NliqN6_3404</name>
</gene>
<evidence type="ECO:0000313" key="2">
    <source>
        <dbReference type="EMBL" id="GHJ87002.1"/>
    </source>
</evidence>
<sequence>MSSLSDHEFAHGLLQTRQQSLNKAVEVFKEGLLELKNAAQAEFRSLELDRRNFIENASRKLETVSEYAKQQQDRLEKTLEEGLSVITQQRRYLEELVGKGDALVASSKDPNCNGLAKNSLEQYQAFERKLRQVKSHLRKLALRATADVPKCKNADEAESLAQVHVGWGVCYPDEGGSNEILVHIPLSIKLDADSIAKSKQFSDEQEFAVSQSIYEFLNSTGRLYDSLACKAHGSTIRNHLQEVHATIKTLSKHSDDAELLQKNTSEERLAFSLVMSQLASTMESSFSRIFSEGK</sequence>
<reference evidence="2" key="1">
    <citation type="submission" date="2020-07" db="EMBL/GenBank/DDBJ databases">
        <title>Draft Genome Sequence of a Deep-Sea Yeast, Naganishia (Cryptococcus) liquefaciens strain N6.</title>
        <authorList>
            <person name="Han Y.W."/>
            <person name="Kajitani R."/>
            <person name="Morimoto H."/>
            <person name="Parhat M."/>
            <person name="Tsubouchi H."/>
            <person name="Bakenova O."/>
            <person name="Ogata M."/>
            <person name="Argunhan B."/>
            <person name="Aoki R."/>
            <person name="Kajiwara S."/>
            <person name="Itoh T."/>
            <person name="Iwasaki H."/>
        </authorList>
    </citation>
    <scope>NUCLEOTIDE SEQUENCE</scope>
    <source>
        <strain evidence="2">N6</strain>
    </source>
</reference>
<keyword evidence="1" id="KW-0175">Coiled coil</keyword>
<keyword evidence="3" id="KW-1185">Reference proteome</keyword>
<accession>A0A8H3TTQ2</accession>
<organism evidence="2 3">
    <name type="scientific">Naganishia liquefaciens</name>
    <dbReference type="NCBI Taxonomy" id="104408"/>
    <lineage>
        <taxon>Eukaryota</taxon>
        <taxon>Fungi</taxon>
        <taxon>Dikarya</taxon>
        <taxon>Basidiomycota</taxon>
        <taxon>Agaricomycotina</taxon>
        <taxon>Tremellomycetes</taxon>
        <taxon>Filobasidiales</taxon>
        <taxon>Filobasidiaceae</taxon>
        <taxon>Naganishia</taxon>
    </lineage>
</organism>
<comment type="caution">
    <text evidence="2">The sequence shown here is derived from an EMBL/GenBank/DDBJ whole genome shotgun (WGS) entry which is preliminary data.</text>
</comment>
<dbReference type="Proteomes" id="UP000620104">
    <property type="component" value="Unassembled WGS sequence"/>
</dbReference>
<evidence type="ECO:0000256" key="1">
    <source>
        <dbReference type="SAM" id="Coils"/>
    </source>
</evidence>
<dbReference type="EMBL" id="BLZA01000019">
    <property type="protein sequence ID" value="GHJ87002.1"/>
    <property type="molecule type" value="Genomic_DNA"/>
</dbReference>
<evidence type="ECO:0000313" key="3">
    <source>
        <dbReference type="Proteomes" id="UP000620104"/>
    </source>
</evidence>
<feature type="coiled-coil region" evidence="1">
    <location>
        <begin position="29"/>
        <end position="81"/>
    </location>
</feature>
<protein>
    <submittedName>
        <fullName evidence="2">Uncharacterized protein</fullName>
    </submittedName>
</protein>
<dbReference type="AlphaFoldDB" id="A0A8H3TTQ2"/>
<proteinExistence type="predicted"/>